<reference evidence="3" key="1">
    <citation type="submission" date="2020-05" db="EMBL/GenBank/DDBJ databases">
        <title>Frigoriglobus tundricola gen. nov., sp. nov., a psychrotolerant cellulolytic planctomycete of the family Gemmataceae with two divergent copies of 16S rRNA gene.</title>
        <authorList>
            <person name="Kulichevskaya I.S."/>
            <person name="Ivanova A.A."/>
            <person name="Naumoff D.G."/>
            <person name="Beletsky A.V."/>
            <person name="Rijpstra W.I.C."/>
            <person name="Sinninghe Damste J.S."/>
            <person name="Mardanov A.V."/>
            <person name="Ravin N.V."/>
            <person name="Dedysh S.N."/>
        </authorList>
    </citation>
    <scope>NUCLEOTIDE SEQUENCE [LARGE SCALE GENOMIC DNA]</scope>
    <source>
        <strain evidence="3">PL17</strain>
    </source>
</reference>
<evidence type="ECO:0000256" key="1">
    <source>
        <dbReference type="SAM" id="MobiDB-lite"/>
    </source>
</evidence>
<dbReference type="AlphaFoldDB" id="A0A6M5YZD2"/>
<keyword evidence="3" id="KW-1185">Reference proteome</keyword>
<proteinExistence type="predicted"/>
<dbReference type="KEGG" id="ftj:FTUN_5870"/>
<feature type="region of interest" description="Disordered" evidence="1">
    <location>
        <begin position="1"/>
        <end position="40"/>
    </location>
</feature>
<gene>
    <name evidence="2" type="ORF">FTUN_5870</name>
</gene>
<accession>A0A6M5YZD2</accession>
<evidence type="ECO:0000313" key="3">
    <source>
        <dbReference type="Proteomes" id="UP000503447"/>
    </source>
</evidence>
<sequence length="40" mass="4278">MPDWNGQLSRPEDAVPDRSEGAAPLARADTPENGITQSAR</sequence>
<protein>
    <submittedName>
        <fullName evidence="2">Uncharacterized protein</fullName>
    </submittedName>
</protein>
<dbReference type="Proteomes" id="UP000503447">
    <property type="component" value="Chromosome"/>
</dbReference>
<name>A0A6M5YZD2_9BACT</name>
<dbReference type="EMBL" id="CP053452">
    <property type="protein sequence ID" value="QJW98282.1"/>
    <property type="molecule type" value="Genomic_DNA"/>
</dbReference>
<feature type="compositionally biased region" description="Basic and acidic residues" evidence="1">
    <location>
        <begin position="10"/>
        <end position="20"/>
    </location>
</feature>
<evidence type="ECO:0000313" key="2">
    <source>
        <dbReference type="EMBL" id="QJW98282.1"/>
    </source>
</evidence>
<organism evidence="2 3">
    <name type="scientific">Frigoriglobus tundricola</name>
    <dbReference type="NCBI Taxonomy" id="2774151"/>
    <lineage>
        <taxon>Bacteria</taxon>
        <taxon>Pseudomonadati</taxon>
        <taxon>Planctomycetota</taxon>
        <taxon>Planctomycetia</taxon>
        <taxon>Gemmatales</taxon>
        <taxon>Gemmataceae</taxon>
        <taxon>Frigoriglobus</taxon>
    </lineage>
</organism>